<comment type="caution">
    <text evidence="23">The sequence shown here is derived from an EMBL/GenBank/DDBJ whole genome shotgun (WGS) entry which is preliminary data.</text>
</comment>
<dbReference type="GO" id="GO:0046872">
    <property type="term" value="F:metal ion binding"/>
    <property type="evidence" value="ECO:0007669"/>
    <property type="project" value="UniProtKB-KW"/>
</dbReference>
<organism evidence="23 24">
    <name type="scientific">Mycteria americana</name>
    <name type="common">Wood stork</name>
    <dbReference type="NCBI Taxonomy" id="33587"/>
    <lineage>
        <taxon>Eukaryota</taxon>
        <taxon>Metazoa</taxon>
        <taxon>Chordata</taxon>
        <taxon>Craniata</taxon>
        <taxon>Vertebrata</taxon>
        <taxon>Euteleostomi</taxon>
        <taxon>Archelosauria</taxon>
        <taxon>Archosauria</taxon>
        <taxon>Dinosauria</taxon>
        <taxon>Saurischia</taxon>
        <taxon>Theropoda</taxon>
        <taxon>Coelurosauria</taxon>
        <taxon>Aves</taxon>
        <taxon>Neognathae</taxon>
        <taxon>Neoaves</taxon>
        <taxon>Aequornithes</taxon>
        <taxon>Ciconiiformes</taxon>
        <taxon>Ciconiidae</taxon>
        <taxon>Mycteria</taxon>
    </lineage>
</organism>
<dbReference type="EMBL" id="JAUNZN010000003">
    <property type="protein sequence ID" value="KAK4823818.1"/>
    <property type="molecule type" value="Genomic_DNA"/>
</dbReference>
<evidence type="ECO:0000256" key="1">
    <source>
        <dbReference type="ARBA" id="ARBA00001946"/>
    </source>
</evidence>
<evidence type="ECO:0000256" key="11">
    <source>
        <dbReference type="ARBA" id="ARBA00023229"/>
    </source>
</evidence>
<evidence type="ECO:0000256" key="7">
    <source>
        <dbReference type="ARBA" id="ARBA00012439"/>
    </source>
</evidence>
<evidence type="ECO:0000256" key="14">
    <source>
        <dbReference type="ARBA" id="ARBA00032424"/>
    </source>
</evidence>
<dbReference type="SUPFAM" id="SSF48576">
    <property type="entry name" value="Terpenoid synthases"/>
    <property type="match status" value="1"/>
</dbReference>
<protein>
    <recommendedName>
        <fullName evidence="21">Geranylgeranyl pyrophosphate synthase</fullName>
        <ecNumber evidence="8">2.5.1.1</ecNumber>
        <ecNumber evidence="7">2.5.1.10</ecNumber>
        <ecNumber evidence="6">2.5.1.29</ecNumber>
    </recommendedName>
    <alternativeName>
        <fullName evidence="16">(2E,6E)-farnesyl diphosphate synthase</fullName>
    </alternativeName>
    <alternativeName>
        <fullName evidence="15">Dimethylallyltranstransferase</fullName>
    </alternativeName>
    <alternativeName>
        <fullName evidence="14">Farnesyl diphosphate synthase</fullName>
    </alternativeName>
    <alternativeName>
        <fullName evidence="12">Farnesyltranstransferase</fullName>
    </alternativeName>
    <alternativeName>
        <fullName evidence="17">Geranylgeranyl diphosphate synthase</fullName>
    </alternativeName>
    <alternativeName>
        <fullName evidence="13">Geranyltranstransferase</fullName>
    </alternativeName>
</protein>
<evidence type="ECO:0000256" key="17">
    <source>
        <dbReference type="ARBA" id="ARBA00033096"/>
    </source>
</evidence>
<dbReference type="Pfam" id="PF00348">
    <property type="entry name" value="polyprenyl_synt"/>
    <property type="match status" value="1"/>
</dbReference>
<keyword evidence="24" id="KW-1185">Reference proteome</keyword>
<comment type="pathway">
    <text evidence="2">Isoprenoid biosynthesis; geranyl diphosphate biosynthesis; geranyl diphosphate from dimethylallyl diphosphate and isopentenyl diphosphate: step 1/1.</text>
</comment>
<evidence type="ECO:0000256" key="19">
    <source>
        <dbReference type="ARBA" id="ARBA00049399"/>
    </source>
</evidence>
<dbReference type="AlphaFoldDB" id="A0AAN7SBF8"/>
<reference evidence="23 24" key="1">
    <citation type="journal article" date="2023" name="J. Hered.">
        <title>Chromosome-level genome of the wood stork (Mycteria americana) provides insight into avian chromosome evolution.</title>
        <authorList>
            <person name="Flamio R. Jr."/>
            <person name="Ramstad K.M."/>
        </authorList>
    </citation>
    <scope>NUCLEOTIDE SEQUENCE [LARGE SCALE GENOMIC DNA]</scope>
    <source>
        <strain evidence="23">JAX WOST 10</strain>
    </source>
</reference>
<evidence type="ECO:0000256" key="21">
    <source>
        <dbReference type="ARBA" id="ARBA00072971"/>
    </source>
</evidence>
<keyword evidence="22" id="KW-0808">Transferase</keyword>
<name>A0AAN7SBF8_MYCAM</name>
<evidence type="ECO:0000256" key="2">
    <source>
        <dbReference type="ARBA" id="ARBA00004932"/>
    </source>
</evidence>
<dbReference type="PROSITE" id="PS00723">
    <property type="entry name" value="POLYPRENYL_SYNTHASE_1"/>
    <property type="match status" value="1"/>
</dbReference>
<comment type="similarity">
    <text evidence="5 22">Belongs to the FPP/GGPP synthase family.</text>
</comment>
<dbReference type="GO" id="GO:0004311">
    <property type="term" value="F:geranylgeranyl diphosphate synthase activity"/>
    <property type="evidence" value="ECO:0007669"/>
    <property type="project" value="UniProtKB-EC"/>
</dbReference>
<dbReference type="GO" id="GO:0008299">
    <property type="term" value="P:isoprenoid biosynthetic process"/>
    <property type="evidence" value="ECO:0007669"/>
    <property type="project" value="UniProtKB-KW"/>
</dbReference>
<dbReference type="Gene3D" id="1.10.600.10">
    <property type="entry name" value="Farnesyl Diphosphate Synthase"/>
    <property type="match status" value="1"/>
</dbReference>
<evidence type="ECO:0000256" key="6">
    <source>
        <dbReference type="ARBA" id="ARBA00012382"/>
    </source>
</evidence>
<keyword evidence="10" id="KW-0460">Magnesium</keyword>
<evidence type="ECO:0000256" key="13">
    <source>
        <dbReference type="ARBA" id="ARBA00032380"/>
    </source>
</evidence>
<dbReference type="PANTHER" id="PTHR12001">
    <property type="entry name" value="GERANYLGERANYL PYROPHOSPHATE SYNTHASE"/>
    <property type="match status" value="1"/>
</dbReference>
<dbReference type="GO" id="GO:0004337">
    <property type="term" value="F:(2E,6E)-farnesyl diphosphate synthase activity"/>
    <property type="evidence" value="ECO:0007669"/>
    <property type="project" value="UniProtKB-EC"/>
</dbReference>
<evidence type="ECO:0000256" key="4">
    <source>
        <dbReference type="ARBA" id="ARBA00005221"/>
    </source>
</evidence>
<dbReference type="Proteomes" id="UP001333110">
    <property type="component" value="Unassembled WGS sequence"/>
</dbReference>
<dbReference type="InterPro" id="IPR033749">
    <property type="entry name" value="Polyprenyl_synt_CS"/>
</dbReference>
<keyword evidence="11" id="KW-0414">Isoprene biosynthesis</keyword>
<dbReference type="InterPro" id="IPR008949">
    <property type="entry name" value="Isoprenoid_synthase_dom_sf"/>
</dbReference>
<evidence type="ECO:0000256" key="16">
    <source>
        <dbReference type="ARBA" id="ARBA00032873"/>
    </source>
</evidence>
<dbReference type="PROSITE" id="PS00444">
    <property type="entry name" value="POLYPRENYL_SYNTHASE_2"/>
    <property type="match status" value="1"/>
</dbReference>
<keyword evidence="9" id="KW-0479">Metal-binding</keyword>
<evidence type="ECO:0000256" key="9">
    <source>
        <dbReference type="ARBA" id="ARBA00022723"/>
    </source>
</evidence>
<comment type="pathway">
    <text evidence="3">Isoprenoid biosynthesis; farnesyl diphosphate biosynthesis; farnesyl diphosphate from geranyl diphosphate and isopentenyl diphosphate: step 1/1.</text>
</comment>
<dbReference type="InterPro" id="IPR000092">
    <property type="entry name" value="Polyprenyl_synt"/>
</dbReference>
<gene>
    <name evidence="23" type="ORF">QYF61_006664</name>
</gene>
<evidence type="ECO:0000256" key="8">
    <source>
        <dbReference type="ARBA" id="ARBA00012833"/>
    </source>
</evidence>
<dbReference type="EC" id="2.5.1.29" evidence="6"/>
<dbReference type="PANTHER" id="PTHR12001:SF44">
    <property type="entry name" value="GERANYLGERANYL PYROPHOSPHATE SYNTHASE"/>
    <property type="match status" value="1"/>
</dbReference>
<comment type="catalytic activity">
    <reaction evidence="19">
        <text>isopentenyl diphosphate + (2E)-geranyl diphosphate = (2E,6E)-farnesyl diphosphate + diphosphate</text>
        <dbReference type="Rhea" id="RHEA:19361"/>
        <dbReference type="ChEBI" id="CHEBI:33019"/>
        <dbReference type="ChEBI" id="CHEBI:58057"/>
        <dbReference type="ChEBI" id="CHEBI:128769"/>
        <dbReference type="ChEBI" id="CHEBI:175763"/>
        <dbReference type="EC" id="2.5.1.10"/>
    </reaction>
</comment>
<dbReference type="SFLD" id="SFLDG01017">
    <property type="entry name" value="Polyprenyl_Transferase_Like"/>
    <property type="match status" value="1"/>
</dbReference>
<comment type="catalytic activity">
    <reaction evidence="18">
        <text>isopentenyl diphosphate + dimethylallyl diphosphate = (2E)-geranyl diphosphate + diphosphate</text>
        <dbReference type="Rhea" id="RHEA:22408"/>
        <dbReference type="ChEBI" id="CHEBI:33019"/>
        <dbReference type="ChEBI" id="CHEBI:57623"/>
        <dbReference type="ChEBI" id="CHEBI:58057"/>
        <dbReference type="ChEBI" id="CHEBI:128769"/>
        <dbReference type="EC" id="2.5.1.1"/>
    </reaction>
</comment>
<evidence type="ECO:0000256" key="10">
    <source>
        <dbReference type="ARBA" id="ARBA00022842"/>
    </source>
</evidence>
<evidence type="ECO:0000256" key="3">
    <source>
        <dbReference type="ARBA" id="ARBA00005035"/>
    </source>
</evidence>
<evidence type="ECO:0000256" key="5">
    <source>
        <dbReference type="ARBA" id="ARBA00006706"/>
    </source>
</evidence>
<dbReference type="SFLD" id="SFLDS00005">
    <property type="entry name" value="Isoprenoid_Synthase_Type_I"/>
    <property type="match status" value="1"/>
</dbReference>
<evidence type="ECO:0000256" key="12">
    <source>
        <dbReference type="ARBA" id="ARBA00032052"/>
    </source>
</evidence>
<evidence type="ECO:0000256" key="18">
    <source>
        <dbReference type="ARBA" id="ARBA00049291"/>
    </source>
</evidence>
<proteinExistence type="inferred from homology"/>
<dbReference type="EC" id="2.5.1.10" evidence="7"/>
<dbReference type="FunFam" id="1.10.600.10:FF:000009">
    <property type="entry name" value="Geranylgeranyl pyrophosphate synthase"/>
    <property type="match status" value="1"/>
</dbReference>
<comment type="pathway">
    <text evidence="4">Isoprenoid biosynthesis; geranylgeranyl diphosphate biosynthesis; geranylgeranyl diphosphate from farnesyl diphosphate and isopentenyl diphosphate: step 1/1.</text>
</comment>
<dbReference type="GO" id="GO:0004161">
    <property type="term" value="F:dimethylallyltranstransferase activity"/>
    <property type="evidence" value="ECO:0007669"/>
    <property type="project" value="UniProtKB-EC"/>
</dbReference>
<evidence type="ECO:0000313" key="23">
    <source>
        <dbReference type="EMBL" id="KAK4823818.1"/>
    </source>
</evidence>
<dbReference type="CDD" id="cd00685">
    <property type="entry name" value="Trans_IPPS_HT"/>
    <property type="match status" value="1"/>
</dbReference>
<dbReference type="EC" id="2.5.1.1" evidence="8"/>
<accession>A0AAN7SBF8</accession>
<evidence type="ECO:0000256" key="22">
    <source>
        <dbReference type="RuleBase" id="RU004466"/>
    </source>
</evidence>
<evidence type="ECO:0000256" key="15">
    <source>
        <dbReference type="ARBA" id="ARBA00032448"/>
    </source>
</evidence>
<evidence type="ECO:0000256" key="20">
    <source>
        <dbReference type="ARBA" id="ARBA00062555"/>
    </source>
</evidence>
<comment type="subunit">
    <text evidence="20">Homohexamer; trimer of homodimers.</text>
</comment>
<sequence>MDGMDETSKRILEPYQYLLQLPGKFLCTLLFLNIKIVFRETFVVGSTSQGLSGGDSIHLPMSGQKCLCQQAEQPDEKGLKLEIAVEGNAYPQSSKQVRTKLSQAFNHWLNVPEDKIQVIIEVTEMLHNASLLVDDIEDNSKLRRGFPVAHSIYGIPSVINCANYVYFLGLEKVLTLDHPDAVKVFTRQLLELHKGQGLDIYWRDTYTCPTEAEYKAMVLQKTGGLFGLAVGLMQLFSNYKKDLKPLLNTLGLFFQIRDDYANLHSKEYSENKSFCEDLTEGKFSFPTIHAIWSRPESTQVQNILRQRTENIDIKKYCVHYLENVGSFEYTRNTLKELESEAYKQIESLGGNPELVALVEQLSKMFKETEN</sequence>
<comment type="cofactor">
    <cofactor evidence="1">
        <name>Mg(2+)</name>
        <dbReference type="ChEBI" id="CHEBI:18420"/>
    </cofactor>
</comment>
<evidence type="ECO:0000313" key="24">
    <source>
        <dbReference type="Proteomes" id="UP001333110"/>
    </source>
</evidence>